<dbReference type="AlphaFoldDB" id="A0A835P3Z6"/>
<dbReference type="EMBL" id="JADCNM010000615">
    <property type="protein sequence ID" value="KAG0446104.1"/>
    <property type="molecule type" value="Genomic_DNA"/>
</dbReference>
<name>A0A835P3Z6_VANPL</name>
<sequence length="254" mass="28373">MAKASARECQTKGGGGSRPVTVGWDRDLLAGKLSVRLASILPPAGHTSRSYFVSSIRDISDFGRVILGSHIWGLTVQGYIIIERASHGNSATGRLVHQLQSRLLRLSRFVMTISVNPALEMWIVNPLFIHATPGVQTFQRRFKPTIHNRDLLSFQPDIGYFMVSKTTVERNMGTADMSLPFAQTIILIKLLRQLATEEAGGNEGSVESNLKRKERERAWRLKSQKLSGERSVNERLEAERQGGLGEGRKVWCFE</sequence>
<organism evidence="1 4">
    <name type="scientific">Vanilla planifolia</name>
    <name type="common">Vanilla</name>
    <dbReference type="NCBI Taxonomy" id="51239"/>
    <lineage>
        <taxon>Eukaryota</taxon>
        <taxon>Viridiplantae</taxon>
        <taxon>Streptophyta</taxon>
        <taxon>Embryophyta</taxon>
        <taxon>Tracheophyta</taxon>
        <taxon>Spermatophyta</taxon>
        <taxon>Magnoliopsida</taxon>
        <taxon>Liliopsida</taxon>
        <taxon>Asparagales</taxon>
        <taxon>Orchidaceae</taxon>
        <taxon>Vanilloideae</taxon>
        <taxon>Vanilleae</taxon>
        <taxon>Vanilla</taxon>
    </lineage>
</organism>
<protein>
    <submittedName>
        <fullName evidence="1">Uncharacterized protein</fullName>
    </submittedName>
</protein>
<dbReference type="Proteomes" id="UP000636800">
    <property type="component" value="Unassembled WGS sequence"/>
</dbReference>
<proteinExistence type="predicted"/>
<gene>
    <name evidence="2" type="ORF">HPP92_028991</name>
    <name evidence="1" type="ORF">HPP92_029003</name>
</gene>
<evidence type="ECO:0000313" key="3">
    <source>
        <dbReference type="Proteomes" id="UP000636800"/>
    </source>
</evidence>
<dbReference type="Proteomes" id="UP000639772">
    <property type="component" value="Unassembled WGS sequence"/>
</dbReference>
<evidence type="ECO:0000313" key="4">
    <source>
        <dbReference type="Proteomes" id="UP000639772"/>
    </source>
</evidence>
<dbReference type="OrthoDB" id="10263753at2759"/>
<keyword evidence="3" id="KW-1185">Reference proteome</keyword>
<evidence type="ECO:0000313" key="1">
    <source>
        <dbReference type="EMBL" id="KAG0446104.1"/>
    </source>
</evidence>
<dbReference type="EMBL" id="JADCNL010000614">
    <property type="protein sequence ID" value="KAG0446109.1"/>
    <property type="molecule type" value="Genomic_DNA"/>
</dbReference>
<reference evidence="3 4" key="1">
    <citation type="journal article" date="2020" name="Nat. Food">
        <title>A phased Vanilla planifolia genome enables genetic improvement of flavour and production.</title>
        <authorList>
            <person name="Hasing T."/>
            <person name="Tang H."/>
            <person name="Brym M."/>
            <person name="Khazi F."/>
            <person name="Huang T."/>
            <person name="Chambers A.H."/>
        </authorList>
    </citation>
    <scope>NUCLEOTIDE SEQUENCE [LARGE SCALE GENOMIC DNA]</scope>
    <source>
        <tissue evidence="1">Leaf</tissue>
    </source>
</reference>
<accession>A0A835P3Z6</accession>
<comment type="caution">
    <text evidence="1">The sequence shown here is derived from an EMBL/GenBank/DDBJ whole genome shotgun (WGS) entry which is preliminary data.</text>
</comment>
<evidence type="ECO:0000313" key="2">
    <source>
        <dbReference type="EMBL" id="KAG0446109.1"/>
    </source>
</evidence>